<organism evidence="3 4">
    <name type="scientific">Rhizoclosmatium globosum</name>
    <dbReference type="NCBI Taxonomy" id="329046"/>
    <lineage>
        <taxon>Eukaryota</taxon>
        <taxon>Fungi</taxon>
        <taxon>Fungi incertae sedis</taxon>
        <taxon>Chytridiomycota</taxon>
        <taxon>Chytridiomycota incertae sedis</taxon>
        <taxon>Chytridiomycetes</taxon>
        <taxon>Chytridiales</taxon>
        <taxon>Chytriomycetaceae</taxon>
        <taxon>Rhizoclosmatium</taxon>
    </lineage>
</organism>
<evidence type="ECO:0008006" key="5">
    <source>
        <dbReference type="Google" id="ProtNLM"/>
    </source>
</evidence>
<evidence type="ECO:0000256" key="2">
    <source>
        <dbReference type="SAM" id="MobiDB-lite"/>
    </source>
</evidence>
<dbReference type="EMBL" id="MCGO01000011">
    <property type="protein sequence ID" value="ORY48460.1"/>
    <property type="molecule type" value="Genomic_DNA"/>
</dbReference>
<name>A0A1Y2CN49_9FUNG</name>
<evidence type="ECO:0000313" key="3">
    <source>
        <dbReference type="EMBL" id="ORY48460.1"/>
    </source>
</evidence>
<dbReference type="STRING" id="329046.A0A1Y2CN49"/>
<proteinExistence type="inferred from homology"/>
<comment type="similarity">
    <text evidence="1">Belongs to the Luc7 family.</text>
</comment>
<sequence length="223" mass="25349">MAEFNGVDESKPVYLAIKGVVYDVSSARKMYSAGSGYRSLPERYCVLLYLSDASRALGMSSLKPDDCVADYSTLNAEQMETLDKWVAFTKRSTITNTNTQTAQMDFQRKLLEELMNPLLGTTKTYKDPQICTHMLACGVCPFDLFTNTKCDIGHCDKKIHDEKLVKLYQESPDRYKLGHEQAFYTLCTRLISDMDRSSVDKRIKSGPDQGDEKEERIAMIEDR</sequence>
<dbReference type="GO" id="GO:0005685">
    <property type="term" value="C:U1 snRNP"/>
    <property type="evidence" value="ECO:0007669"/>
    <property type="project" value="InterPro"/>
</dbReference>
<evidence type="ECO:0000313" key="4">
    <source>
        <dbReference type="Proteomes" id="UP000193642"/>
    </source>
</evidence>
<comment type="caution">
    <text evidence="3">The sequence shown here is derived from an EMBL/GenBank/DDBJ whole genome shotgun (WGS) entry which is preliminary data.</text>
</comment>
<accession>A0A1Y2CN49</accession>
<dbReference type="Proteomes" id="UP000193642">
    <property type="component" value="Unassembled WGS sequence"/>
</dbReference>
<dbReference type="OrthoDB" id="153872at2759"/>
<reference evidence="3 4" key="1">
    <citation type="submission" date="2016-07" db="EMBL/GenBank/DDBJ databases">
        <title>Pervasive Adenine N6-methylation of Active Genes in Fungi.</title>
        <authorList>
            <consortium name="DOE Joint Genome Institute"/>
            <person name="Mondo S.J."/>
            <person name="Dannebaum R.O."/>
            <person name="Kuo R.C."/>
            <person name="Labutti K."/>
            <person name="Haridas S."/>
            <person name="Kuo A."/>
            <person name="Salamov A."/>
            <person name="Ahrendt S.R."/>
            <person name="Lipzen A."/>
            <person name="Sullivan W."/>
            <person name="Andreopoulos W.B."/>
            <person name="Clum A."/>
            <person name="Lindquist E."/>
            <person name="Daum C."/>
            <person name="Ramamoorthy G.K."/>
            <person name="Gryganskyi A."/>
            <person name="Culley D."/>
            <person name="Magnuson J.K."/>
            <person name="James T.Y."/>
            <person name="O'Malley M.A."/>
            <person name="Stajich J.E."/>
            <person name="Spatafora J.W."/>
            <person name="Visel A."/>
            <person name="Grigoriev I.V."/>
        </authorList>
    </citation>
    <scope>NUCLEOTIDE SEQUENCE [LARGE SCALE GENOMIC DNA]</scope>
    <source>
        <strain evidence="3 4">JEL800</strain>
    </source>
</reference>
<dbReference type="SUPFAM" id="SSF55856">
    <property type="entry name" value="Cytochrome b5-like heme/steroid binding domain"/>
    <property type="match status" value="1"/>
</dbReference>
<dbReference type="InterPro" id="IPR036400">
    <property type="entry name" value="Cyt_B5-like_heme/steroid_sf"/>
</dbReference>
<dbReference type="GO" id="GO:0003729">
    <property type="term" value="F:mRNA binding"/>
    <property type="evidence" value="ECO:0007669"/>
    <property type="project" value="InterPro"/>
</dbReference>
<gene>
    <name evidence="3" type="ORF">BCR33DRAFT_782189</name>
</gene>
<feature type="compositionally biased region" description="Basic and acidic residues" evidence="2">
    <location>
        <begin position="213"/>
        <end position="223"/>
    </location>
</feature>
<dbReference type="AlphaFoldDB" id="A0A1Y2CN49"/>
<keyword evidence="4" id="KW-1185">Reference proteome</keyword>
<protein>
    <recommendedName>
        <fullName evidence="5">Cytochrome b5 heme-binding domain-containing protein</fullName>
    </recommendedName>
</protein>
<dbReference type="Pfam" id="PF03194">
    <property type="entry name" value="LUC7"/>
    <property type="match status" value="1"/>
</dbReference>
<dbReference type="Gene3D" id="3.10.120.10">
    <property type="entry name" value="Cytochrome b5-like heme/steroid binding domain"/>
    <property type="match status" value="1"/>
</dbReference>
<dbReference type="PANTHER" id="PTHR12375">
    <property type="entry name" value="RNA-BINDING PROTEIN LUC7-RELATED"/>
    <property type="match status" value="1"/>
</dbReference>
<feature type="region of interest" description="Disordered" evidence="2">
    <location>
        <begin position="198"/>
        <end position="223"/>
    </location>
</feature>
<dbReference type="InterPro" id="IPR004882">
    <property type="entry name" value="Luc7-rel"/>
</dbReference>
<dbReference type="GO" id="GO:0006376">
    <property type="term" value="P:mRNA splice site recognition"/>
    <property type="evidence" value="ECO:0007669"/>
    <property type="project" value="InterPro"/>
</dbReference>
<evidence type="ECO:0000256" key="1">
    <source>
        <dbReference type="ARBA" id="ARBA00005655"/>
    </source>
</evidence>